<evidence type="ECO:0000259" key="6">
    <source>
        <dbReference type="Pfam" id="PF00091"/>
    </source>
</evidence>
<keyword evidence="8" id="KW-1185">Reference proteome</keyword>
<evidence type="ECO:0000256" key="2">
    <source>
        <dbReference type="ARBA" id="ARBA00022701"/>
    </source>
</evidence>
<organism evidence="7 8">
    <name type="scientific">Helianthus annuus</name>
    <name type="common">Common sunflower</name>
    <dbReference type="NCBI Taxonomy" id="4232"/>
    <lineage>
        <taxon>Eukaryota</taxon>
        <taxon>Viridiplantae</taxon>
        <taxon>Streptophyta</taxon>
        <taxon>Embryophyta</taxon>
        <taxon>Tracheophyta</taxon>
        <taxon>Spermatophyta</taxon>
        <taxon>Magnoliopsida</taxon>
        <taxon>eudicotyledons</taxon>
        <taxon>Gunneridae</taxon>
        <taxon>Pentapetalae</taxon>
        <taxon>asterids</taxon>
        <taxon>campanulids</taxon>
        <taxon>Asterales</taxon>
        <taxon>Asteraceae</taxon>
        <taxon>Asteroideae</taxon>
        <taxon>Heliantheae alliance</taxon>
        <taxon>Heliantheae</taxon>
        <taxon>Helianthus</taxon>
    </lineage>
</organism>
<dbReference type="EC" id="2.4.2.1" evidence="7"/>
<dbReference type="EMBL" id="MNCJ02000325">
    <property type="protein sequence ID" value="KAF5787665.1"/>
    <property type="molecule type" value="Genomic_DNA"/>
</dbReference>
<keyword evidence="5" id="KW-0472">Membrane</keyword>
<dbReference type="Pfam" id="PF00091">
    <property type="entry name" value="Tubulin"/>
    <property type="match status" value="1"/>
</dbReference>
<keyword evidence="4" id="KW-0342">GTP-binding</keyword>
<keyword evidence="7" id="KW-0328">Glycosyltransferase</keyword>
<evidence type="ECO:0000313" key="8">
    <source>
        <dbReference type="Proteomes" id="UP000215914"/>
    </source>
</evidence>
<keyword evidence="5" id="KW-1133">Transmembrane helix</keyword>
<evidence type="ECO:0000256" key="1">
    <source>
        <dbReference type="ARBA" id="ARBA00009636"/>
    </source>
</evidence>
<dbReference type="InterPro" id="IPR036525">
    <property type="entry name" value="Tubulin/FtsZ_GTPase_sf"/>
</dbReference>
<dbReference type="InterPro" id="IPR002453">
    <property type="entry name" value="Beta_tubulin"/>
</dbReference>
<dbReference type="Gramene" id="mRNA:HanXRQr2_Chr10g0455391">
    <property type="protein sequence ID" value="CDS:HanXRQr2_Chr10g0455391.1"/>
    <property type="gene ID" value="HanXRQr2_Chr10g0455391"/>
</dbReference>
<dbReference type="SUPFAM" id="SSF52490">
    <property type="entry name" value="Tubulin nucleotide-binding domain-like"/>
    <property type="match status" value="1"/>
</dbReference>
<dbReference type="Gene3D" id="3.40.50.1440">
    <property type="entry name" value="Tubulin/FtsZ, GTPase domain"/>
    <property type="match status" value="1"/>
</dbReference>
<dbReference type="GO" id="GO:0005200">
    <property type="term" value="F:structural constituent of cytoskeleton"/>
    <property type="evidence" value="ECO:0007669"/>
    <property type="project" value="InterPro"/>
</dbReference>
<dbReference type="PRINTS" id="PR01161">
    <property type="entry name" value="TUBULIN"/>
</dbReference>
<evidence type="ECO:0000313" key="7">
    <source>
        <dbReference type="EMBL" id="KAF5787665.1"/>
    </source>
</evidence>
<protein>
    <submittedName>
        <fullName evidence="7">Purine-nucleoside phosphorylase</fullName>
        <ecNumber evidence="7">2.4.2.1</ecNumber>
    </submittedName>
</protein>
<feature type="transmembrane region" description="Helical" evidence="5">
    <location>
        <begin position="84"/>
        <end position="104"/>
    </location>
</feature>
<dbReference type="PRINTS" id="PR01163">
    <property type="entry name" value="BETATUBULIN"/>
</dbReference>
<dbReference type="InterPro" id="IPR000217">
    <property type="entry name" value="Tubulin"/>
</dbReference>
<proteinExistence type="inferred from homology"/>
<evidence type="ECO:0000256" key="3">
    <source>
        <dbReference type="ARBA" id="ARBA00022741"/>
    </source>
</evidence>
<keyword evidence="7" id="KW-0808">Transferase</keyword>
<keyword evidence="2" id="KW-0493">Microtubule</keyword>
<reference evidence="7" key="2">
    <citation type="submission" date="2020-06" db="EMBL/GenBank/DDBJ databases">
        <title>Helianthus annuus Genome sequencing and assembly Release 2.</title>
        <authorList>
            <person name="Gouzy J."/>
            <person name="Langlade N."/>
            <person name="Munos S."/>
        </authorList>
    </citation>
    <scope>NUCLEOTIDE SEQUENCE</scope>
    <source>
        <tissue evidence="7">Leaves</tissue>
    </source>
</reference>
<sequence>MYYDEASGGRFVLRAVLMDLEPWTMDSIMSYAYDKIFKPDNFMFCQSGAGNNWAKWHYTEGAKLIDSVLDFVRKEAENCDCLQGIFLVVVSLVLFLCTSVLDFCKSL</sequence>
<evidence type="ECO:0000256" key="4">
    <source>
        <dbReference type="ARBA" id="ARBA00023134"/>
    </source>
</evidence>
<dbReference type="GO" id="GO:0004731">
    <property type="term" value="F:purine-nucleoside phosphorylase activity"/>
    <property type="evidence" value="ECO:0007669"/>
    <property type="project" value="UniProtKB-EC"/>
</dbReference>
<reference evidence="7" key="1">
    <citation type="journal article" date="2017" name="Nature">
        <title>The sunflower genome provides insights into oil metabolism, flowering and Asterid evolution.</title>
        <authorList>
            <person name="Badouin H."/>
            <person name="Gouzy J."/>
            <person name="Grassa C.J."/>
            <person name="Murat F."/>
            <person name="Staton S.E."/>
            <person name="Cottret L."/>
            <person name="Lelandais-Briere C."/>
            <person name="Owens G.L."/>
            <person name="Carrere S."/>
            <person name="Mayjonade B."/>
            <person name="Legrand L."/>
            <person name="Gill N."/>
            <person name="Kane N.C."/>
            <person name="Bowers J.E."/>
            <person name="Hubner S."/>
            <person name="Bellec A."/>
            <person name="Berard A."/>
            <person name="Berges H."/>
            <person name="Blanchet N."/>
            <person name="Boniface M.C."/>
            <person name="Brunel D."/>
            <person name="Catrice O."/>
            <person name="Chaidir N."/>
            <person name="Claudel C."/>
            <person name="Donnadieu C."/>
            <person name="Faraut T."/>
            <person name="Fievet G."/>
            <person name="Helmstetter N."/>
            <person name="King M."/>
            <person name="Knapp S.J."/>
            <person name="Lai Z."/>
            <person name="Le Paslier M.C."/>
            <person name="Lippi Y."/>
            <person name="Lorenzon L."/>
            <person name="Mandel J.R."/>
            <person name="Marage G."/>
            <person name="Marchand G."/>
            <person name="Marquand E."/>
            <person name="Bret-Mestries E."/>
            <person name="Morien E."/>
            <person name="Nambeesan S."/>
            <person name="Nguyen T."/>
            <person name="Pegot-Espagnet P."/>
            <person name="Pouilly N."/>
            <person name="Raftis F."/>
            <person name="Sallet E."/>
            <person name="Schiex T."/>
            <person name="Thomas J."/>
            <person name="Vandecasteele C."/>
            <person name="Vares D."/>
            <person name="Vear F."/>
            <person name="Vautrin S."/>
            <person name="Crespi M."/>
            <person name="Mangin B."/>
            <person name="Burke J.M."/>
            <person name="Salse J."/>
            <person name="Munos S."/>
            <person name="Vincourt P."/>
            <person name="Rieseberg L.H."/>
            <person name="Langlade N.B."/>
        </authorList>
    </citation>
    <scope>NUCLEOTIDE SEQUENCE</scope>
    <source>
        <tissue evidence="7">Leaves</tissue>
    </source>
</reference>
<dbReference type="Proteomes" id="UP000215914">
    <property type="component" value="Unassembled WGS sequence"/>
</dbReference>
<dbReference type="InterPro" id="IPR003008">
    <property type="entry name" value="Tubulin_FtsZ_GTPase"/>
</dbReference>
<comment type="similarity">
    <text evidence="1">Belongs to the tubulin family.</text>
</comment>
<dbReference type="GO" id="GO:0005525">
    <property type="term" value="F:GTP binding"/>
    <property type="evidence" value="ECO:0007669"/>
    <property type="project" value="UniProtKB-KW"/>
</dbReference>
<dbReference type="PANTHER" id="PTHR11588">
    <property type="entry name" value="TUBULIN"/>
    <property type="match status" value="1"/>
</dbReference>
<feature type="domain" description="Tubulin/FtsZ GTPase" evidence="6">
    <location>
        <begin position="2"/>
        <end position="88"/>
    </location>
</feature>
<dbReference type="GO" id="GO:0003924">
    <property type="term" value="F:GTPase activity"/>
    <property type="evidence" value="ECO:0007669"/>
    <property type="project" value="InterPro"/>
</dbReference>
<dbReference type="AlphaFoldDB" id="A0A9K3I0G1"/>
<keyword evidence="5" id="KW-0812">Transmembrane</keyword>
<evidence type="ECO:0000256" key="5">
    <source>
        <dbReference type="SAM" id="Phobius"/>
    </source>
</evidence>
<name>A0A9K3I0G1_HELAN</name>
<comment type="caution">
    <text evidence="7">The sequence shown here is derived from an EMBL/GenBank/DDBJ whole genome shotgun (WGS) entry which is preliminary data.</text>
</comment>
<accession>A0A9K3I0G1</accession>
<gene>
    <name evidence="7" type="ORF">HanXRQr2_Chr10g0455391</name>
</gene>
<dbReference type="GO" id="GO:0005874">
    <property type="term" value="C:microtubule"/>
    <property type="evidence" value="ECO:0007669"/>
    <property type="project" value="UniProtKB-KW"/>
</dbReference>
<keyword evidence="3" id="KW-0547">Nucleotide-binding</keyword>
<dbReference type="GO" id="GO:0007017">
    <property type="term" value="P:microtubule-based process"/>
    <property type="evidence" value="ECO:0007669"/>
    <property type="project" value="InterPro"/>
</dbReference>